<dbReference type="InterPro" id="IPR009057">
    <property type="entry name" value="Homeodomain-like_sf"/>
</dbReference>
<dbReference type="RefSeq" id="WP_248868427.1">
    <property type="nucleotide sequence ID" value="NZ_CP086322.1"/>
</dbReference>
<dbReference type="InterPro" id="IPR047655">
    <property type="entry name" value="Transpos_IS630-like"/>
</dbReference>
<name>A0ABY4MK74_9ACTN</name>
<dbReference type="InterPro" id="IPR038717">
    <property type="entry name" value="Tc1-like_DDE_dom"/>
</dbReference>
<sequence>MPLASAAPVMLTASERHRLKKMAYGHKTPHQARQRATIVLLAARGRPNARIAVQTRLHVDTVRTWRGRFAAGGLPALADRKRSGRPVSFTALQVAEVKALACQLPARTGAPLSRWSCPELAREVVAQSIAGSISSSTVRRWLKQDALRPWQFQSWISVRDPAFRPKAARVLDLYARTFDDVPLGEDEYVISADEKTSIQARCRCHPTLAPGQARAMRVNHEYDRGGAVAYLAAYDVHRARVFGRCEPRTGIRPFMNLVTQVMTTEPYASARCVFWIVDNGSSHRGKKAIDRLTRAFPNTVMVHTPVHASWTNQVEIFFSIVQRKVVSPNDFTDLSEVRDRLRAFEDRYNATAQPFQWRFTTSDLDDLLTRLDRHTLDRQEESSARLTA</sequence>
<keyword evidence="3" id="KW-1185">Reference proteome</keyword>
<dbReference type="Pfam" id="PF13565">
    <property type="entry name" value="HTH_32"/>
    <property type="match status" value="1"/>
</dbReference>
<dbReference type="NCBIfam" id="NF033545">
    <property type="entry name" value="transpos_IS630"/>
    <property type="match status" value="1"/>
</dbReference>
<proteinExistence type="predicted"/>
<accession>A0ABY4MK74</accession>
<dbReference type="EMBL" id="CP086322">
    <property type="protein sequence ID" value="UQA97468.1"/>
    <property type="molecule type" value="Genomic_DNA"/>
</dbReference>
<evidence type="ECO:0000259" key="1">
    <source>
        <dbReference type="Pfam" id="PF13358"/>
    </source>
</evidence>
<feature type="domain" description="Tc1-like transposase DDE" evidence="1">
    <location>
        <begin position="192"/>
        <end position="337"/>
    </location>
</feature>
<dbReference type="SUPFAM" id="SSF46689">
    <property type="entry name" value="Homeodomain-like"/>
    <property type="match status" value="1"/>
</dbReference>
<evidence type="ECO:0000313" key="2">
    <source>
        <dbReference type="EMBL" id="UQA97468.1"/>
    </source>
</evidence>
<organism evidence="2 3">
    <name type="scientific">Streptomyces halobius</name>
    <dbReference type="NCBI Taxonomy" id="2879846"/>
    <lineage>
        <taxon>Bacteria</taxon>
        <taxon>Bacillati</taxon>
        <taxon>Actinomycetota</taxon>
        <taxon>Actinomycetes</taxon>
        <taxon>Kitasatosporales</taxon>
        <taxon>Streptomycetaceae</taxon>
        <taxon>Streptomyces</taxon>
    </lineage>
</organism>
<dbReference type="Proteomes" id="UP000830115">
    <property type="component" value="Chromosome"/>
</dbReference>
<gene>
    <name evidence="2" type="ORF">K9S39_41495</name>
</gene>
<reference evidence="2" key="1">
    <citation type="submission" date="2021-10" db="EMBL/GenBank/DDBJ databases">
        <title>Streptomyces nigrumlapis sp.nov.,an antimicrobial producing actinobacterium isolated from Black Gobi rocks.</title>
        <authorList>
            <person name="Wen Y."/>
            <person name="Zhang W."/>
            <person name="Liu X.G."/>
        </authorList>
    </citation>
    <scope>NUCLEOTIDE SEQUENCE</scope>
    <source>
        <strain evidence="2">ST13-2-2</strain>
    </source>
</reference>
<dbReference type="Pfam" id="PF13358">
    <property type="entry name" value="DDE_3"/>
    <property type="match status" value="1"/>
</dbReference>
<protein>
    <submittedName>
        <fullName evidence="2">IS630 family transposase</fullName>
    </submittedName>
</protein>
<evidence type="ECO:0000313" key="3">
    <source>
        <dbReference type="Proteomes" id="UP000830115"/>
    </source>
</evidence>